<dbReference type="SUPFAM" id="SSF103473">
    <property type="entry name" value="MFS general substrate transporter"/>
    <property type="match status" value="1"/>
</dbReference>
<dbReference type="Proteomes" id="UP000265663">
    <property type="component" value="Unassembled WGS sequence"/>
</dbReference>
<comment type="subcellular location">
    <subcellularLocation>
        <location evidence="1">Membrane</location>
        <topology evidence="1">Multi-pass membrane protein</topology>
    </subcellularLocation>
</comment>
<evidence type="ECO:0000256" key="9">
    <source>
        <dbReference type="SAM" id="Phobius"/>
    </source>
</evidence>
<keyword evidence="4" id="KW-0547">Nucleotide-binding</keyword>
<dbReference type="CDD" id="cd17316">
    <property type="entry name" value="MFS_SV2_like"/>
    <property type="match status" value="1"/>
</dbReference>
<evidence type="ECO:0000259" key="11">
    <source>
        <dbReference type="PROSITE" id="PS50893"/>
    </source>
</evidence>
<keyword evidence="5" id="KW-0067">ATP-binding</keyword>
<feature type="transmembrane region" description="Helical" evidence="9">
    <location>
        <begin position="195"/>
        <end position="216"/>
    </location>
</feature>
<feature type="region of interest" description="Disordered" evidence="8">
    <location>
        <begin position="911"/>
        <end position="940"/>
    </location>
</feature>
<dbReference type="GO" id="GO:0005524">
    <property type="term" value="F:ATP binding"/>
    <property type="evidence" value="ECO:0007669"/>
    <property type="project" value="UniProtKB-KW"/>
</dbReference>
<feature type="transmembrane region" description="Helical" evidence="9">
    <location>
        <begin position="170"/>
        <end position="189"/>
    </location>
</feature>
<feature type="domain" description="ABC transporter" evidence="11">
    <location>
        <begin position="963"/>
        <end position="1248"/>
    </location>
</feature>
<dbReference type="AlphaFoldDB" id="A0A3M7MDW9"/>
<evidence type="ECO:0000256" key="8">
    <source>
        <dbReference type="SAM" id="MobiDB-lite"/>
    </source>
</evidence>
<name>A0A3M7MDW9_9PLEO</name>
<dbReference type="SUPFAM" id="SSF52540">
    <property type="entry name" value="P-loop containing nucleoside triphosphate hydrolases"/>
    <property type="match status" value="2"/>
</dbReference>
<gene>
    <name evidence="12" type="ORF">GMOD_00007654</name>
</gene>
<keyword evidence="7 9" id="KW-0472">Membrane</keyword>
<evidence type="ECO:0000256" key="1">
    <source>
        <dbReference type="ARBA" id="ARBA00004141"/>
    </source>
</evidence>
<feature type="compositionally biased region" description="Basic and acidic residues" evidence="8">
    <location>
        <begin position="41"/>
        <end position="61"/>
    </location>
</feature>
<proteinExistence type="predicted"/>
<keyword evidence="2" id="KW-0813">Transport</keyword>
<feature type="compositionally biased region" description="Basic and acidic residues" evidence="8">
    <location>
        <begin position="1"/>
        <end position="13"/>
    </location>
</feature>
<keyword evidence="13" id="KW-1185">Reference proteome</keyword>
<feature type="region of interest" description="Disordered" evidence="8">
    <location>
        <begin position="1"/>
        <end position="61"/>
    </location>
</feature>
<feature type="compositionally biased region" description="Polar residues" evidence="8">
    <location>
        <begin position="920"/>
        <end position="940"/>
    </location>
</feature>
<evidence type="ECO:0000313" key="13">
    <source>
        <dbReference type="Proteomes" id="UP000265663"/>
    </source>
</evidence>
<dbReference type="GO" id="GO:0022857">
    <property type="term" value="F:transmembrane transporter activity"/>
    <property type="evidence" value="ECO:0007669"/>
    <property type="project" value="InterPro"/>
</dbReference>
<dbReference type="InterPro" id="IPR003593">
    <property type="entry name" value="AAA+_ATPase"/>
</dbReference>
<evidence type="ECO:0000256" key="3">
    <source>
        <dbReference type="ARBA" id="ARBA00022692"/>
    </source>
</evidence>
<dbReference type="InterPro" id="IPR003439">
    <property type="entry name" value="ABC_transporter-like_ATP-bd"/>
</dbReference>
<dbReference type="InterPro" id="IPR027417">
    <property type="entry name" value="P-loop_NTPase"/>
</dbReference>
<evidence type="ECO:0000313" key="12">
    <source>
        <dbReference type="EMBL" id="RMZ72642.1"/>
    </source>
</evidence>
<feature type="transmembrane region" description="Helical" evidence="9">
    <location>
        <begin position="566"/>
        <end position="584"/>
    </location>
</feature>
<keyword evidence="6 9" id="KW-1133">Transmembrane helix</keyword>
<feature type="transmembrane region" description="Helical" evidence="9">
    <location>
        <begin position="103"/>
        <end position="124"/>
    </location>
</feature>
<evidence type="ECO:0000256" key="4">
    <source>
        <dbReference type="ARBA" id="ARBA00022741"/>
    </source>
</evidence>
<dbReference type="InterPro" id="IPR036259">
    <property type="entry name" value="MFS_trans_sf"/>
</dbReference>
<protein>
    <submittedName>
        <fullName evidence="12">Membrane transporter</fullName>
    </submittedName>
</protein>
<dbReference type="SMART" id="SM00382">
    <property type="entry name" value="AAA"/>
    <property type="match status" value="1"/>
</dbReference>
<dbReference type="PROSITE" id="PS50850">
    <property type="entry name" value="MFS"/>
    <property type="match status" value="1"/>
</dbReference>
<feature type="transmembrane region" description="Helical" evidence="9">
    <location>
        <begin position="290"/>
        <end position="309"/>
    </location>
</feature>
<reference evidence="12 13" key="1">
    <citation type="journal article" date="2014" name="PLoS ONE">
        <title>De novo Genome Assembly of the Fungal Plant Pathogen Pyrenophora semeniperda.</title>
        <authorList>
            <person name="Soliai M.M."/>
            <person name="Meyer S.E."/>
            <person name="Udall J.A."/>
            <person name="Elzinga D.E."/>
            <person name="Hermansen R.A."/>
            <person name="Bodily P.M."/>
            <person name="Hart A.A."/>
            <person name="Coleman C.E."/>
        </authorList>
    </citation>
    <scope>NUCLEOTIDE SEQUENCE [LARGE SCALE GENOMIC DNA]</scope>
    <source>
        <strain evidence="12 13">CCB06</strain>
        <tissue evidence="12">Mycelium</tissue>
    </source>
</reference>
<feature type="transmembrane region" description="Helical" evidence="9">
    <location>
        <begin position="401"/>
        <end position="422"/>
    </location>
</feature>
<dbReference type="OrthoDB" id="4139357at2759"/>
<dbReference type="GO" id="GO:0016020">
    <property type="term" value="C:membrane"/>
    <property type="evidence" value="ECO:0007669"/>
    <property type="project" value="UniProtKB-SubCell"/>
</dbReference>
<dbReference type="EMBL" id="KE747833">
    <property type="protein sequence ID" value="RMZ72642.1"/>
    <property type="molecule type" value="Genomic_DNA"/>
</dbReference>
<feature type="transmembrane region" description="Helical" evidence="9">
    <location>
        <begin position="442"/>
        <end position="463"/>
    </location>
</feature>
<dbReference type="PROSITE" id="PS50893">
    <property type="entry name" value="ABC_TRANSPORTER_2"/>
    <property type="match status" value="1"/>
</dbReference>
<feature type="transmembrane region" description="Helical" evidence="9">
    <location>
        <begin position="228"/>
        <end position="251"/>
    </location>
</feature>
<dbReference type="InterPro" id="IPR005829">
    <property type="entry name" value="Sugar_transporter_CS"/>
</dbReference>
<accession>A0A3M7MDW9</accession>
<sequence>MLRRNSATDEHEALLNASEVVPSSSRNYSTLDNADPCQTPDSREETQSEANKEKLIGHDPSDDPEHFCSLVGELGDGSISLYEKKCILINREIDLMGMGRYQWSIWVLCGAGYMIDLMWAQAFGLVLSPMQQELGFGADQTGQLSTAFSIGLTAGAFVWGVLVDVIGRKFSFNLTVFFACIFGTCIGAPSSYNGILILTAFTGFGVGGNIPIDTTITLEATPQSKRYLLPLLSIFQPIGVVICSVLAYNFIPNWSCSPNFSEGDRALPACRMVAEGDACCSRENNMGWRYLLFTLGGITVIVFLLRSVLFDFQESPKFLIYRGKDADAIKVLNTIAQYNGTTCSLTLEDLESLEREFESDQSTGPTLGGGAKQLESTWGEKFRLEGDRFKLLFSNFQMTRLTLLVWLTYICDYWGFTVAGTYLPQILAVKNGALDLSLRYTYRSYIFIYLPGVFGVVLGTLSYRASRVGRKWTMVVSSALMGISIFLFSSVNSAASNIGFNVMEYFFQSMFNSVLYGWTPEAFPAPIRGTACGIASFWGRLFGIVSPLIAQRLYAGGGAGRDINSVLYLAGGVTLGCVITTALLPSRLVGRQSLTPALSLVATRCVRLHASRTLCLSPPMVNIVNGTFYRQHPSSKARQDASDIPALFPGLTISLPSFSAPNQHWAILSPSSHVRTAFLQILRGQLICFPPTARSFPYLLTPAIAQKNPRLRFPERAIEYVGFDVERKAFGGAYLSARYESLKEDTDFTVQRYLTGIVTMNPGEEELKAKSVGSEDMRRVMRDLELERFIDKPVIMLSNGQSRRARIAKALLSAPEMLCLDAPFSRSGYTSKRKRYTDSSVVGLDPVVTRHMSRVLHRLAEANAPRIVLSLRPQDDIPAWVTHVVYAGEDGKVGKLGPKEEVWGFLCEGNEQPEKEETTSKSISISMQTRQDPTKESQTTPILSRDGYEKIDRSNTPIGEPIVEMQGVRISYGANSVLGDWQETDQHTGTTQSGLHWTVRRGERWGIFGANGSGKTTLLSLVTSDHPQTYSAPVKLFQRSRLPERGVPGITIFEVQARMGHASPEVHALFPKHLRLRTALESAWSDTPITKPRLDDEARRRVEACLKWFERELRPATSFGADEKQGAGHLEWANNTLFGEVSFSAQRVLLFLRATIRNPDIVILDEAFSGMDDLVRDKCLLFLSQGQSMSLEGSKTGPRPVKWDQEAVVKGLQGHQALLCVSHSRQEVPGCIREWICLPEPGIGAPRVGKWDGPVELDGRRWGEVWEGE</sequence>
<feature type="compositionally biased region" description="Polar residues" evidence="8">
    <location>
        <begin position="21"/>
        <end position="32"/>
    </location>
</feature>
<evidence type="ECO:0000256" key="6">
    <source>
        <dbReference type="ARBA" id="ARBA00022989"/>
    </source>
</evidence>
<feature type="transmembrane region" description="Helical" evidence="9">
    <location>
        <begin position="475"/>
        <end position="495"/>
    </location>
</feature>
<dbReference type="GO" id="GO:0016887">
    <property type="term" value="F:ATP hydrolysis activity"/>
    <property type="evidence" value="ECO:0007669"/>
    <property type="project" value="InterPro"/>
</dbReference>
<dbReference type="InterPro" id="IPR020846">
    <property type="entry name" value="MFS_dom"/>
</dbReference>
<dbReference type="PANTHER" id="PTHR23511">
    <property type="entry name" value="SYNAPTIC VESICLE GLYCOPROTEIN 2"/>
    <property type="match status" value="1"/>
</dbReference>
<dbReference type="Gene3D" id="1.20.1250.20">
    <property type="entry name" value="MFS general substrate transporter like domains"/>
    <property type="match status" value="1"/>
</dbReference>
<evidence type="ECO:0000259" key="10">
    <source>
        <dbReference type="PROSITE" id="PS50850"/>
    </source>
</evidence>
<dbReference type="Pfam" id="PF00005">
    <property type="entry name" value="ABC_tran"/>
    <property type="match status" value="2"/>
</dbReference>
<organism evidence="12 13">
    <name type="scientific">Pyrenophora seminiperda CCB06</name>
    <dbReference type="NCBI Taxonomy" id="1302712"/>
    <lineage>
        <taxon>Eukaryota</taxon>
        <taxon>Fungi</taxon>
        <taxon>Dikarya</taxon>
        <taxon>Ascomycota</taxon>
        <taxon>Pezizomycotina</taxon>
        <taxon>Dothideomycetes</taxon>
        <taxon>Pleosporomycetidae</taxon>
        <taxon>Pleosporales</taxon>
        <taxon>Pleosporineae</taxon>
        <taxon>Pleosporaceae</taxon>
        <taxon>Pyrenophora</taxon>
    </lineage>
</organism>
<feature type="transmembrane region" description="Helical" evidence="9">
    <location>
        <begin position="537"/>
        <end position="554"/>
    </location>
</feature>
<evidence type="ECO:0000256" key="2">
    <source>
        <dbReference type="ARBA" id="ARBA00022448"/>
    </source>
</evidence>
<evidence type="ECO:0000256" key="7">
    <source>
        <dbReference type="ARBA" id="ARBA00023136"/>
    </source>
</evidence>
<evidence type="ECO:0000256" key="5">
    <source>
        <dbReference type="ARBA" id="ARBA00022840"/>
    </source>
</evidence>
<dbReference type="PROSITE" id="PS00217">
    <property type="entry name" value="SUGAR_TRANSPORT_2"/>
    <property type="match status" value="1"/>
</dbReference>
<dbReference type="PANTHER" id="PTHR23511:SF3">
    <property type="entry name" value="MAJOR FACILITATOR SUPERFAMILY (MFS) PROFILE DOMAIN-CONTAINING PROTEIN"/>
    <property type="match status" value="1"/>
</dbReference>
<keyword evidence="3 9" id="KW-0812">Transmembrane</keyword>
<dbReference type="Pfam" id="PF00083">
    <property type="entry name" value="Sugar_tr"/>
    <property type="match status" value="1"/>
</dbReference>
<dbReference type="InterPro" id="IPR005828">
    <property type="entry name" value="MFS_sugar_transport-like"/>
</dbReference>
<feature type="transmembrane region" description="Helical" evidence="9">
    <location>
        <begin position="144"/>
        <end position="163"/>
    </location>
</feature>
<feature type="domain" description="Major facilitator superfamily (MFS) profile" evidence="10">
    <location>
        <begin position="105"/>
        <end position="588"/>
    </location>
</feature>
<dbReference type="Gene3D" id="3.40.50.300">
    <property type="entry name" value="P-loop containing nucleotide triphosphate hydrolases"/>
    <property type="match status" value="2"/>
</dbReference>